<dbReference type="Pfam" id="PF00788">
    <property type="entry name" value="RA"/>
    <property type="match status" value="1"/>
</dbReference>
<protein>
    <recommendedName>
        <fullName evidence="7">Cysteine-rich protein 1</fullName>
    </recommendedName>
</protein>
<dbReference type="PANTHER" id="PTHR22738:SF15">
    <property type="entry name" value="LD40758P"/>
    <property type="match status" value="1"/>
</dbReference>
<dbReference type="EnsemblMetazoa" id="XM_019999805.1">
    <property type="protein sequence ID" value="XP_019855364.1"/>
    <property type="gene ID" value="LOC105313728"/>
</dbReference>
<feature type="domain" description="SARAH" evidence="12">
    <location>
        <begin position="635"/>
        <end position="681"/>
    </location>
</feature>
<dbReference type="SMART" id="SM00132">
    <property type="entry name" value="LIM"/>
    <property type="match status" value="1"/>
</dbReference>
<reference evidence="13" key="2">
    <citation type="submission" date="2024-06" db="UniProtKB">
        <authorList>
            <consortium name="EnsemblMetazoa"/>
        </authorList>
    </citation>
    <scope>IDENTIFICATION</scope>
</reference>
<evidence type="ECO:0000259" key="12">
    <source>
        <dbReference type="PROSITE" id="PS50951"/>
    </source>
</evidence>
<dbReference type="Gene3D" id="2.10.110.10">
    <property type="entry name" value="Cysteine Rich Protein"/>
    <property type="match status" value="1"/>
</dbReference>
<dbReference type="InterPro" id="IPR000159">
    <property type="entry name" value="RA_dom"/>
</dbReference>
<organism evidence="13 14">
    <name type="scientific">Amphimedon queenslandica</name>
    <name type="common">Sponge</name>
    <dbReference type="NCBI Taxonomy" id="400682"/>
    <lineage>
        <taxon>Eukaryota</taxon>
        <taxon>Metazoa</taxon>
        <taxon>Porifera</taxon>
        <taxon>Demospongiae</taxon>
        <taxon>Heteroscleromorpha</taxon>
        <taxon>Haplosclerida</taxon>
        <taxon>Niphatidae</taxon>
        <taxon>Amphimedon</taxon>
    </lineage>
</organism>
<feature type="compositionally biased region" description="Low complexity" evidence="9">
    <location>
        <begin position="118"/>
        <end position="150"/>
    </location>
</feature>
<feature type="region of interest" description="Disordered" evidence="9">
    <location>
        <begin position="476"/>
        <end position="495"/>
    </location>
</feature>
<keyword evidence="2 8" id="KW-0479">Metal-binding</keyword>
<feature type="domain" description="LIM zinc-binding" evidence="10">
    <location>
        <begin position="244"/>
        <end position="304"/>
    </location>
</feature>
<dbReference type="AlphaFoldDB" id="A0AAN0JEC4"/>
<evidence type="ECO:0000256" key="6">
    <source>
        <dbReference type="ARBA" id="ARBA00055254"/>
    </source>
</evidence>
<evidence type="ECO:0000256" key="4">
    <source>
        <dbReference type="ARBA" id="ARBA00022990"/>
    </source>
</evidence>
<dbReference type="Gene3D" id="3.10.20.90">
    <property type="entry name" value="Phosphatidylinositol 3-kinase Catalytic Subunit, Chain A, domain 1"/>
    <property type="match status" value="1"/>
</dbReference>
<keyword evidence="1" id="KW-0488">Methylation</keyword>
<evidence type="ECO:0000259" key="11">
    <source>
        <dbReference type="PROSITE" id="PS50200"/>
    </source>
</evidence>
<comment type="function">
    <text evidence="6">Seems to have a role in zinc absorption and may function as an intracellular zinc transport protein.</text>
</comment>
<keyword evidence="3 8" id="KW-0862">Zinc</keyword>
<keyword evidence="4" id="KW-0007">Acetylation</keyword>
<feature type="compositionally biased region" description="Low complexity" evidence="9">
    <location>
        <begin position="184"/>
        <end position="193"/>
    </location>
</feature>
<evidence type="ECO:0000259" key="10">
    <source>
        <dbReference type="PROSITE" id="PS50023"/>
    </source>
</evidence>
<dbReference type="InterPro" id="IPR011524">
    <property type="entry name" value="SARAH_dom"/>
</dbReference>
<reference evidence="14" key="1">
    <citation type="journal article" date="2010" name="Nature">
        <title>The Amphimedon queenslandica genome and the evolution of animal complexity.</title>
        <authorList>
            <person name="Srivastava M."/>
            <person name="Simakov O."/>
            <person name="Chapman J."/>
            <person name="Fahey B."/>
            <person name="Gauthier M.E."/>
            <person name="Mitros T."/>
            <person name="Richards G.S."/>
            <person name="Conaco C."/>
            <person name="Dacre M."/>
            <person name="Hellsten U."/>
            <person name="Larroux C."/>
            <person name="Putnam N.H."/>
            <person name="Stanke M."/>
            <person name="Adamska M."/>
            <person name="Darling A."/>
            <person name="Degnan S.M."/>
            <person name="Oakley T.H."/>
            <person name="Plachetzki D.C."/>
            <person name="Zhai Y."/>
            <person name="Adamski M."/>
            <person name="Calcino A."/>
            <person name="Cummins S.F."/>
            <person name="Goodstein D.M."/>
            <person name="Harris C."/>
            <person name="Jackson D.J."/>
            <person name="Leys S.P."/>
            <person name="Shu S."/>
            <person name="Woodcroft B.J."/>
            <person name="Vervoort M."/>
            <person name="Kosik K.S."/>
            <person name="Manning G."/>
            <person name="Degnan B.M."/>
            <person name="Rokhsar D.S."/>
        </authorList>
    </citation>
    <scope>NUCLEOTIDE SEQUENCE [LARGE SCALE GENOMIC DNA]</scope>
</reference>
<evidence type="ECO:0000256" key="3">
    <source>
        <dbReference type="ARBA" id="ARBA00022833"/>
    </source>
</evidence>
<dbReference type="Proteomes" id="UP000007879">
    <property type="component" value="Unassembled WGS sequence"/>
</dbReference>
<evidence type="ECO:0000256" key="7">
    <source>
        <dbReference type="ARBA" id="ARBA00072537"/>
    </source>
</evidence>
<keyword evidence="14" id="KW-1185">Reference proteome</keyword>
<dbReference type="SUPFAM" id="SSF57716">
    <property type="entry name" value="Glucocorticoid receptor-like (DNA-binding domain)"/>
    <property type="match status" value="2"/>
</dbReference>
<accession>A0AAN0JEC4</accession>
<dbReference type="PANTHER" id="PTHR22738">
    <property type="entry name" value="RASSF"/>
    <property type="match status" value="1"/>
</dbReference>
<dbReference type="CDD" id="cd01784">
    <property type="entry name" value="RA_RASSF2_like"/>
    <property type="match status" value="1"/>
</dbReference>
<dbReference type="Pfam" id="PF16517">
    <property type="entry name" value="Nore1-SARAH"/>
    <property type="match status" value="1"/>
</dbReference>
<dbReference type="PROSITE" id="PS50951">
    <property type="entry name" value="SARAH"/>
    <property type="match status" value="1"/>
</dbReference>
<sequence>MFSVAPFSNPVYHISYSVWARGGGEGGGSDWGTDSVPDSEINSPVLDRILFTTEAGDITPTVNSSSDIEETSLTPIASHRVVRVHSDQDSAIHSITLPYLQPLPPPVSSSKQADTGDSPLQSNSNSPSQSNSNSPSQSNSHSPSQSNSHLPSEETDILLTSSLVLLPEREDHFPTESLDSGLCSTSSLPSTDSSIRRLSGGMAANSPNLPKWRGQAAVADINSFGRPSPQQHSRQGKIANSQRGRCARCGKLVYFAEKRTAMGQQWHQKCFRCTTCGRFLDPGRHCEHEGQPYCNTCYQNQFGPDGLRSGTAIQPRPLLDPPLTAEERSDILSKIETYNLYKENAIETIRHREAGDRIFYEGILRLYWGLKRHIVLSSGANYGRQRARESSYNYISIDDEGFDKMVTQADSGDISKDELQRYMELAQYSLGTDELVKGLSLEAFSNGESATDSGVGTITEESDDPKEEYVIVGVDDSEDDSLPEEKSCQSLTNSPTKGRVVLRQKSDVTDRIPRTTSVRRRSASFKKVQKYKRQEAREEKRSKFIPPYGKPTNLRVSNLQRTPEVIDMLLQKYNVENKSSEFSLMVVHDSGAMEQLDPSDSPLAIRLKLGPSEDVAKIYVMEASDSASMQLSQEVAEYIRFQLPELNIFLKKFDEEEQREKEKLRRRFEIWKDAIREVQSL</sequence>
<dbReference type="CDD" id="cd09401">
    <property type="entry name" value="LIM_TLP_like"/>
    <property type="match status" value="1"/>
</dbReference>
<dbReference type="SMART" id="SM00314">
    <property type="entry name" value="RA"/>
    <property type="match status" value="1"/>
</dbReference>
<dbReference type="CDD" id="cd21886">
    <property type="entry name" value="SARAH_RASSF2-like"/>
    <property type="match status" value="1"/>
</dbReference>
<dbReference type="PROSITE" id="PS50200">
    <property type="entry name" value="RA"/>
    <property type="match status" value="1"/>
</dbReference>
<evidence type="ECO:0000256" key="5">
    <source>
        <dbReference type="ARBA" id="ARBA00023038"/>
    </source>
</evidence>
<dbReference type="GO" id="GO:0046872">
    <property type="term" value="F:metal ion binding"/>
    <property type="evidence" value="ECO:0007669"/>
    <property type="project" value="UniProtKB-KW"/>
</dbReference>
<dbReference type="EnsemblMetazoa" id="XM_019999806.1">
    <property type="protein sequence ID" value="XP_019855365.1"/>
    <property type="gene ID" value="LOC105313728"/>
</dbReference>
<evidence type="ECO:0000256" key="2">
    <source>
        <dbReference type="ARBA" id="ARBA00022723"/>
    </source>
</evidence>
<evidence type="ECO:0000313" key="13">
    <source>
        <dbReference type="EnsemblMetazoa" id="XP_019855365.1"/>
    </source>
</evidence>
<dbReference type="PROSITE" id="PS00478">
    <property type="entry name" value="LIM_DOMAIN_1"/>
    <property type="match status" value="1"/>
</dbReference>
<gene>
    <name evidence="13" type="primary">105313728</name>
</gene>
<evidence type="ECO:0000313" key="14">
    <source>
        <dbReference type="Proteomes" id="UP000007879"/>
    </source>
</evidence>
<dbReference type="PROSITE" id="PS50023">
    <property type="entry name" value="LIM_DOMAIN_2"/>
    <property type="match status" value="1"/>
</dbReference>
<evidence type="ECO:0000256" key="1">
    <source>
        <dbReference type="ARBA" id="ARBA00022481"/>
    </source>
</evidence>
<dbReference type="GO" id="GO:0007165">
    <property type="term" value="P:signal transduction"/>
    <property type="evidence" value="ECO:0007669"/>
    <property type="project" value="InterPro"/>
</dbReference>
<keyword evidence="5 8" id="KW-0440">LIM domain</keyword>
<feature type="region of interest" description="Disordered" evidence="9">
    <location>
        <begin position="174"/>
        <end position="193"/>
    </location>
</feature>
<dbReference type="Pfam" id="PF00412">
    <property type="entry name" value="LIM"/>
    <property type="match status" value="1"/>
</dbReference>
<name>A0AAN0JEC4_AMPQE</name>
<evidence type="ECO:0000256" key="9">
    <source>
        <dbReference type="SAM" id="MobiDB-lite"/>
    </source>
</evidence>
<feature type="region of interest" description="Disordered" evidence="9">
    <location>
        <begin position="98"/>
        <end position="153"/>
    </location>
</feature>
<dbReference type="InterPro" id="IPR033614">
    <property type="entry name" value="RASSF1-6"/>
</dbReference>
<evidence type="ECO:0000256" key="8">
    <source>
        <dbReference type="PROSITE-ProRule" id="PRU00125"/>
    </source>
</evidence>
<dbReference type="InterPro" id="IPR001781">
    <property type="entry name" value="Znf_LIM"/>
</dbReference>
<dbReference type="FunFam" id="2.10.110.10:FF:000054">
    <property type="entry name" value="Cysteine-rich protein 1"/>
    <property type="match status" value="1"/>
</dbReference>
<feature type="domain" description="Ras-associating" evidence="11">
    <location>
        <begin position="552"/>
        <end position="625"/>
    </location>
</feature>
<proteinExistence type="predicted"/>